<sequence>MITQEIEQEWEQVLDYLEKTVGKRPADLNSVLFLIGVQELGRGTQIFTKEQKQDLMHIAICKVLSLSGYYELVGTDQDGWPHWKLVQKVPYIDLLTQENFLKLHVITYFNEYLDEPENRGSGPADKIV</sequence>
<dbReference type="Proteomes" id="UP000271925">
    <property type="component" value="Unassembled WGS sequence"/>
</dbReference>
<dbReference type="RefSeq" id="WP_124873595.1">
    <property type="nucleotide sequence ID" value="NZ_RQJO01000008.1"/>
</dbReference>
<dbReference type="AlphaFoldDB" id="A0A3P1BSZ0"/>
<keyword evidence="2" id="KW-1185">Reference proteome</keyword>
<name>A0A3P1BSZ0_9BACT</name>
<comment type="caution">
    <text evidence="1">The sequence shown here is derived from an EMBL/GenBank/DDBJ whole genome shotgun (WGS) entry which is preliminary data.</text>
</comment>
<organism evidence="1 2">
    <name type="scientific">Larkinella rosea</name>
    <dbReference type="NCBI Taxonomy" id="2025312"/>
    <lineage>
        <taxon>Bacteria</taxon>
        <taxon>Pseudomonadati</taxon>
        <taxon>Bacteroidota</taxon>
        <taxon>Cytophagia</taxon>
        <taxon>Cytophagales</taxon>
        <taxon>Spirosomataceae</taxon>
        <taxon>Larkinella</taxon>
    </lineage>
</organism>
<gene>
    <name evidence="1" type="ORF">EHT25_08920</name>
</gene>
<dbReference type="OrthoDB" id="794480at2"/>
<protein>
    <submittedName>
        <fullName evidence="1">Uncharacterized protein</fullName>
    </submittedName>
</protein>
<evidence type="ECO:0000313" key="2">
    <source>
        <dbReference type="Proteomes" id="UP000271925"/>
    </source>
</evidence>
<proteinExistence type="predicted"/>
<dbReference type="EMBL" id="RQJO01000008">
    <property type="protein sequence ID" value="RRB03654.1"/>
    <property type="molecule type" value="Genomic_DNA"/>
</dbReference>
<reference evidence="1 2" key="1">
    <citation type="submission" date="2018-11" db="EMBL/GenBank/DDBJ databases">
        <authorList>
            <person name="Zhou Z."/>
            <person name="Wang G."/>
        </authorList>
    </citation>
    <scope>NUCLEOTIDE SEQUENCE [LARGE SCALE GENOMIC DNA]</scope>
    <source>
        <strain evidence="1 2">KCTC52004</strain>
    </source>
</reference>
<accession>A0A3P1BSZ0</accession>
<evidence type="ECO:0000313" key="1">
    <source>
        <dbReference type="EMBL" id="RRB03654.1"/>
    </source>
</evidence>